<keyword evidence="1" id="KW-0472">Membrane</keyword>
<dbReference type="AlphaFoldDB" id="A0AAN9EF28"/>
<evidence type="ECO:0000313" key="2">
    <source>
        <dbReference type="EMBL" id="KAK7251548.1"/>
    </source>
</evidence>
<evidence type="ECO:0000256" key="1">
    <source>
        <dbReference type="SAM" id="Phobius"/>
    </source>
</evidence>
<evidence type="ECO:0000313" key="3">
    <source>
        <dbReference type="Proteomes" id="UP001372338"/>
    </source>
</evidence>
<keyword evidence="1" id="KW-0812">Transmembrane</keyword>
<proteinExistence type="predicted"/>
<name>A0AAN9EF28_CROPI</name>
<gene>
    <name evidence="2" type="ORF">RIF29_34842</name>
</gene>
<protein>
    <submittedName>
        <fullName evidence="2">Uncharacterized protein</fullName>
    </submittedName>
</protein>
<sequence length="115" mass="13476">MAPKFDALRSVVPHREAYCLLVRIDRLWVVPGFINPDEAMAIEMVFLDQHVSFVSFFLCLCFWIFFCDVLVLYFICLTLFCPAYNNVYCKLLKRLLLCSLGVFLNMVNALEMQLY</sequence>
<comment type="caution">
    <text evidence="2">The sequence shown here is derived from an EMBL/GenBank/DDBJ whole genome shotgun (WGS) entry which is preliminary data.</text>
</comment>
<organism evidence="2 3">
    <name type="scientific">Crotalaria pallida</name>
    <name type="common">Smooth rattlebox</name>
    <name type="synonym">Crotalaria striata</name>
    <dbReference type="NCBI Taxonomy" id="3830"/>
    <lineage>
        <taxon>Eukaryota</taxon>
        <taxon>Viridiplantae</taxon>
        <taxon>Streptophyta</taxon>
        <taxon>Embryophyta</taxon>
        <taxon>Tracheophyta</taxon>
        <taxon>Spermatophyta</taxon>
        <taxon>Magnoliopsida</taxon>
        <taxon>eudicotyledons</taxon>
        <taxon>Gunneridae</taxon>
        <taxon>Pentapetalae</taxon>
        <taxon>rosids</taxon>
        <taxon>fabids</taxon>
        <taxon>Fabales</taxon>
        <taxon>Fabaceae</taxon>
        <taxon>Papilionoideae</taxon>
        <taxon>50 kb inversion clade</taxon>
        <taxon>genistoids sensu lato</taxon>
        <taxon>core genistoids</taxon>
        <taxon>Crotalarieae</taxon>
        <taxon>Crotalaria</taxon>
    </lineage>
</organism>
<keyword evidence="1" id="KW-1133">Transmembrane helix</keyword>
<feature type="transmembrane region" description="Helical" evidence="1">
    <location>
        <begin position="53"/>
        <end position="79"/>
    </location>
</feature>
<feature type="transmembrane region" description="Helical" evidence="1">
    <location>
        <begin position="91"/>
        <end position="110"/>
    </location>
</feature>
<dbReference type="EMBL" id="JAYWIO010000007">
    <property type="protein sequence ID" value="KAK7251548.1"/>
    <property type="molecule type" value="Genomic_DNA"/>
</dbReference>
<keyword evidence="3" id="KW-1185">Reference proteome</keyword>
<dbReference type="Proteomes" id="UP001372338">
    <property type="component" value="Unassembled WGS sequence"/>
</dbReference>
<accession>A0AAN9EF28</accession>
<reference evidence="2 3" key="1">
    <citation type="submission" date="2024-01" db="EMBL/GenBank/DDBJ databases">
        <title>The genomes of 5 underutilized Papilionoideae crops provide insights into root nodulation and disease resistanc.</title>
        <authorList>
            <person name="Yuan L."/>
        </authorList>
    </citation>
    <scope>NUCLEOTIDE SEQUENCE [LARGE SCALE GENOMIC DNA]</scope>
    <source>
        <strain evidence="2">ZHUSHIDOU_FW_LH</strain>
        <tissue evidence="2">Leaf</tissue>
    </source>
</reference>